<dbReference type="InterPro" id="IPR034977">
    <property type="entry name" value="CPEB1_RRM1"/>
</dbReference>
<dbReference type="GO" id="GO:0045202">
    <property type="term" value="C:synapse"/>
    <property type="evidence" value="ECO:0007669"/>
    <property type="project" value="TreeGrafter"/>
</dbReference>
<proteinExistence type="inferred from homology"/>
<dbReference type="AlphaFoldDB" id="A0A8J6HGY2"/>
<dbReference type="InterPro" id="IPR012677">
    <property type="entry name" value="Nucleotide-bd_a/b_plait_sf"/>
</dbReference>
<keyword evidence="9 10" id="KW-0694">RNA-binding</keyword>
<dbReference type="CDD" id="cd12723">
    <property type="entry name" value="RRM1_CPEB1"/>
    <property type="match status" value="1"/>
</dbReference>
<dbReference type="Pfam" id="PF16366">
    <property type="entry name" value="CEBP_ZZ"/>
    <property type="match status" value="1"/>
</dbReference>
<name>A0A8J6HGY2_TENMO</name>
<evidence type="ECO:0000259" key="11">
    <source>
        <dbReference type="PROSITE" id="PS50102"/>
    </source>
</evidence>
<dbReference type="Pfam" id="PF16367">
    <property type="entry name" value="RRM_7"/>
    <property type="match status" value="1"/>
</dbReference>
<dbReference type="GO" id="GO:0046872">
    <property type="term" value="F:metal ion binding"/>
    <property type="evidence" value="ECO:0007669"/>
    <property type="project" value="UniProtKB-KW"/>
</dbReference>
<keyword evidence="13" id="KW-1185">Reference proteome</keyword>
<dbReference type="GO" id="GO:0005737">
    <property type="term" value="C:cytoplasm"/>
    <property type="evidence" value="ECO:0007669"/>
    <property type="project" value="UniProtKB-SubCell"/>
</dbReference>
<evidence type="ECO:0000256" key="1">
    <source>
        <dbReference type="ARBA" id="ARBA00004496"/>
    </source>
</evidence>
<evidence type="ECO:0000256" key="4">
    <source>
        <dbReference type="ARBA" id="ARBA00022664"/>
    </source>
</evidence>
<dbReference type="FunFam" id="3.30.70.330:FF:000054">
    <property type="entry name" value="Cytoplasmic polyadenylation element-binding protein 1"/>
    <property type="match status" value="1"/>
</dbReference>
<sequence length="542" mass="59279">MSISDLFGLNSPRGLLDFANSSTNGLCTPPVNATSLQCEIMDDVGGFVWGFEAELIIFGGPRWGLNFDEAKFPTSPNYSSITSSNKYPINLSLGGSPSTPSSYHASHSLASSSPGSDFCGNNSPVVLEQSAFGGVGSRSNSPESDSSCASNVDGNLSDLLNSLTLNDTLARNLFRNTDLDLPNIQSLQAIQALKYLQHPSSVLGSLLPTTCSHGSQHVLDKWNSGPSLVGIPESLQLDRAARFHRSAACESRFSRFSGGERQSSFVAAVCDATCTWSGVLPPRTTKPSGYSSKVFLGGVPWDISEQSLIQTFKQFGPIRVEWPGKEKQVSQPKGYVYIIFESEKNVRALLQSCTNDYANSGNWYYKISSKRMKAKEVQVIPWILNDSNCTKSTTQKLDPSKTVFVGALHGMLNAEGLAKIMNDLFDGVVYTGIDTDKYKYPIGSGRVTFNNPRSYMKAVAAAFIEIKTSKFSKKVQVDPYLEDSLCSVCGVQQGPYFCRDIMCFRYFCRTCWQWQHNGGIRHHKPLMRNSKNGAGLGMTNPN</sequence>
<dbReference type="GO" id="GO:0043022">
    <property type="term" value="F:ribosome binding"/>
    <property type="evidence" value="ECO:0007669"/>
    <property type="project" value="TreeGrafter"/>
</dbReference>
<reference evidence="12" key="2">
    <citation type="submission" date="2021-08" db="EMBL/GenBank/DDBJ databases">
        <authorList>
            <person name="Eriksson T."/>
        </authorList>
    </citation>
    <scope>NUCLEOTIDE SEQUENCE</scope>
    <source>
        <strain evidence="12">Stoneville</strain>
        <tissue evidence="12">Whole head</tissue>
    </source>
</reference>
<reference evidence="12" key="1">
    <citation type="journal article" date="2020" name="J Insects Food Feed">
        <title>The yellow mealworm (Tenebrio molitor) genome: a resource for the emerging insects as food and feed industry.</title>
        <authorList>
            <person name="Eriksson T."/>
            <person name="Andere A."/>
            <person name="Kelstrup H."/>
            <person name="Emery V."/>
            <person name="Picard C."/>
        </authorList>
    </citation>
    <scope>NUCLEOTIDE SEQUENCE</scope>
    <source>
        <strain evidence="12">Stoneville</strain>
        <tissue evidence="12">Whole head</tissue>
    </source>
</reference>
<evidence type="ECO:0000256" key="6">
    <source>
        <dbReference type="ARBA" id="ARBA00022737"/>
    </source>
</evidence>
<dbReference type="CDD" id="cd19757">
    <property type="entry name" value="Bbox1"/>
    <property type="match status" value="1"/>
</dbReference>
<dbReference type="GO" id="GO:0008135">
    <property type="term" value="F:translation factor activity, RNA binding"/>
    <property type="evidence" value="ECO:0007669"/>
    <property type="project" value="TreeGrafter"/>
</dbReference>
<keyword evidence="8" id="KW-0810">Translation regulation</keyword>
<evidence type="ECO:0000256" key="3">
    <source>
        <dbReference type="ARBA" id="ARBA00022490"/>
    </source>
</evidence>
<comment type="similarity">
    <text evidence="2">Belongs to the RRM CPEB family.</text>
</comment>
<evidence type="ECO:0000256" key="2">
    <source>
        <dbReference type="ARBA" id="ARBA00010347"/>
    </source>
</evidence>
<comment type="subcellular location">
    <subcellularLocation>
        <location evidence="1">Cytoplasm</location>
    </subcellularLocation>
</comment>
<keyword evidence="4" id="KW-0507">mRNA processing</keyword>
<dbReference type="GO" id="GO:2000766">
    <property type="term" value="P:negative regulation of cytoplasmic translation"/>
    <property type="evidence" value="ECO:0007669"/>
    <property type="project" value="TreeGrafter"/>
</dbReference>
<accession>A0A8J6HGY2</accession>
<evidence type="ECO:0000256" key="7">
    <source>
        <dbReference type="ARBA" id="ARBA00022833"/>
    </source>
</evidence>
<evidence type="ECO:0000256" key="5">
    <source>
        <dbReference type="ARBA" id="ARBA00022723"/>
    </source>
</evidence>
<dbReference type="PANTHER" id="PTHR12566">
    <property type="entry name" value="CYTOPLASMIC POLYADENYLATION ELEMENT BINDING PROTEIN CPEB"/>
    <property type="match status" value="1"/>
</dbReference>
<keyword evidence="7" id="KW-0862">Zinc</keyword>
<feature type="domain" description="RRM" evidence="11">
    <location>
        <begin position="292"/>
        <end position="379"/>
    </location>
</feature>
<dbReference type="SMART" id="SM00360">
    <property type="entry name" value="RRM"/>
    <property type="match status" value="2"/>
</dbReference>
<comment type="caution">
    <text evidence="12">The sequence shown here is derived from an EMBL/GenBank/DDBJ whole genome shotgun (WGS) entry which is preliminary data.</text>
</comment>
<dbReference type="InterPro" id="IPR034819">
    <property type="entry name" value="CPEB"/>
</dbReference>
<keyword evidence="3" id="KW-0963">Cytoplasm</keyword>
<evidence type="ECO:0000256" key="8">
    <source>
        <dbReference type="ARBA" id="ARBA00022845"/>
    </source>
</evidence>
<evidence type="ECO:0000256" key="10">
    <source>
        <dbReference type="PROSITE-ProRule" id="PRU00176"/>
    </source>
</evidence>
<evidence type="ECO:0000256" key="9">
    <source>
        <dbReference type="ARBA" id="ARBA00022884"/>
    </source>
</evidence>
<dbReference type="GO" id="GO:0003730">
    <property type="term" value="F:mRNA 3'-UTR binding"/>
    <property type="evidence" value="ECO:0007669"/>
    <property type="project" value="InterPro"/>
</dbReference>
<dbReference type="CDD" id="cd12725">
    <property type="entry name" value="RRM2_CPEB1"/>
    <property type="match status" value="1"/>
</dbReference>
<dbReference type="InterPro" id="IPR038446">
    <property type="entry name" value="CEBP_ZZ_sf"/>
</dbReference>
<keyword evidence="5" id="KW-0479">Metal-binding</keyword>
<protein>
    <recommendedName>
        <fullName evidence="11">RRM domain-containing protein</fullName>
    </recommendedName>
</protein>
<dbReference type="PROSITE" id="PS50102">
    <property type="entry name" value="RRM"/>
    <property type="match status" value="1"/>
</dbReference>
<dbReference type="InterPro" id="IPR000504">
    <property type="entry name" value="RRM_dom"/>
</dbReference>
<evidence type="ECO:0000313" key="13">
    <source>
        <dbReference type="Proteomes" id="UP000719412"/>
    </source>
</evidence>
<dbReference type="PANTHER" id="PTHR12566:SF9">
    <property type="entry name" value="CYTOPLASMIC POLYADENYLATION ELEMENT-BINDING PROTEIN 1"/>
    <property type="match status" value="1"/>
</dbReference>
<evidence type="ECO:0000313" key="12">
    <source>
        <dbReference type="EMBL" id="KAH0814514.1"/>
    </source>
</evidence>
<dbReference type="GO" id="GO:0006397">
    <property type="term" value="P:mRNA processing"/>
    <property type="evidence" value="ECO:0007669"/>
    <property type="project" value="UniProtKB-KW"/>
</dbReference>
<dbReference type="InterPro" id="IPR035979">
    <property type="entry name" value="RBD_domain_sf"/>
</dbReference>
<dbReference type="Gene3D" id="4.10.640.40">
    <property type="entry name" value="Cytoplasmic polyadenylation element-binding protein, ZZ domain"/>
    <property type="match status" value="1"/>
</dbReference>
<dbReference type="FunFam" id="4.10.640.40:FF:000002">
    <property type="entry name" value="Putative Cytoplasmic polyadenylation element-binding protein 1"/>
    <property type="match status" value="1"/>
</dbReference>
<dbReference type="SUPFAM" id="SSF54928">
    <property type="entry name" value="RNA-binding domain, RBD"/>
    <property type="match status" value="1"/>
</dbReference>
<dbReference type="Proteomes" id="UP000719412">
    <property type="component" value="Unassembled WGS sequence"/>
</dbReference>
<dbReference type="Gene3D" id="3.30.70.330">
    <property type="match status" value="2"/>
</dbReference>
<gene>
    <name evidence="12" type="ORF">GEV33_008282</name>
</gene>
<dbReference type="GO" id="GO:0043005">
    <property type="term" value="C:neuron projection"/>
    <property type="evidence" value="ECO:0007669"/>
    <property type="project" value="TreeGrafter"/>
</dbReference>
<dbReference type="GO" id="GO:0005634">
    <property type="term" value="C:nucleus"/>
    <property type="evidence" value="ECO:0007669"/>
    <property type="project" value="TreeGrafter"/>
</dbReference>
<dbReference type="FunFam" id="3.30.70.330:FF:000086">
    <property type="entry name" value="Putative Cytoplasmic polyadenylation element-binding protein 1"/>
    <property type="match status" value="1"/>
</dbReference>
<organism evidence="12 13">
    <name type="scientific">Tenebrio molitor</name>
    <name type="common">Yellow mealworm beetle</name>
    <dbReference type="NCBI Taxonomy" id="7067"/>
    <lineage>
        <taxon>Eukaryota</taxon>
        <taxon>Metazoa</taxon>
        <taxon>Ecdysozoa</taxon>
        <taxon>Arthropoda</taxon>
        <taxon>Hexapoda</taxon>
        <taxon>Insecta</taxon>
        <taxon>Pterygota</taxon>
        <taxon>Neoptera</taxon>
        <taxon>Endopterygota</taxon>
        <taxon>Coleoptera</taxon>
        <taxon>Polyphaga</taxon>
        <taxon>Cucujiformia</taxon>
        <taxon>Tenebrionidae</taxon>
        <taxon>Tenebrio</taxon>
    </lineage>
</organism>
<keyword evidence="6" id="KW-0677">Repeat</keyword>
<dbReference type="EMBL" id="JABDTM020024222">
    <property type="protein sequence ID" value="KAH0814514.1"/>
    <property type="molecule type" value="Genomic_DNA"/>
</dbReference>
<dbReference type="GO" id="GO:0000900">
    <property type="term" value="F:mRNA regulatory element binding translation repressor activity"/>
    <property type="evidence" value="ECO:0007669"/>
    <property type="project" value="TreeGrafter"/>
</dbReference>
<dbReference type="InterPro" id="IPR032296">
    <property type="entry name" value="CEBP_ZZ"/>
</dbReference>